<feature type="signal peptide" evidence="1">
    <location>
        <begin position="1"/>
        <end position="20"/>
    </location>
</feature>
<dbReference type="AlphaFoldDB" id="A0A0E9PNQ0"/>
<feature type="chain" id="PRO_5002431412" evidence="1">
    <location>
        <begin position="21"/>
        <end position="56"/>
    </location>
</feature>
<keyword evidence="1" id="KW-0732">Signal</keyword>
<proteinExistence type="predicted"/>
<name>A0A0E9PNQ0_ANGAN</name>
<accession>A0A0E9PNQ0</accession>
<protein>
    <submittedName>
        <fullName evidence="2">Uncharacterized protein</fullName>
    </submittedName>
</protein>
<sequence length="56" mass="6557">MTRAFAIKMFFNVVVYSLEARLALPYVSHFACVSEYPAVGYIEQATLIRCFYWQKL</sequence>
<evidence type="ECO:0000256" key="1">
    <source>
        <dbReference type="SAM" id="SignalP"/>
    </source>
</evidence>
<dbReference type="EMBL" id="GBXM01103114">
    <property type="protein sequence ID" value="JAH05463.1"/>
    <property type="molecule type" value="Transcribed_RNA"/>
</dbReference>
<organism evidence="2">
    <name type="scientific">Anguilla anguilla</name>
    <name type="common">European freshwater eel</name>
    <name type="synonym">Muraena anguilla</name>
    <dbReference type="NCBI Taxonomy" id="7936"/>
    <lineage>
        <taxon>Eukaryota</taxon>
        <taxon>Metazoa</taxon>
        <taxon>Chordata</taxon>
        <taxon>Craniata</taxon>
        <taxon>Vertebrata</taxon>
        <taxon>Euteleostomi</taxon>
        <taxon>Actinopterygii</taxon>
        <taxon>Neopterygii</taxon>
        <taxon>Teleostei</taxon>
        <taxon>Anguilliformes</taxon>
        <taxon>Anguillidae</taxon>
        <taxon>Anguilla</taxon>
    </lineage>
</organism>
<reference evidence="2" key="2">
    <citation type="journal article" date="2015" name="Fish Shellfish Immunol.">
        <title>Early steps in the European eel (Anguilla anguilla)-Vibrio vulnificus interaction in the gills: Role of the RtxA13 toxin.</title>
        <authorList>
            <person name="Callol A."/>
            <person name="Pajuelo D."/>
            <person name="Ebbesson L."/>
            <person name="Teles M."/>
            <person name="MacKenzie S."/>
            <person name="Amaro C."/>
        </authorList>
    </citation>
    <scope>NUCLEOTIDE SEQUENCE</scope>
</reference>
<evidence type="ECO:0000313" key="2">
    <source>
        <dbReference type="EMBL" id="JAH05463.1"/>
    </source>
</evidence>
<reference evidence="2" key="1">
    <citation type="submission" date="2014-11" db="EMBL/GenBank/DDBJ databases">
        <authorList>
            <person name="Amaro Gonzalez C."/>
        </authorList>
    </citation>
    <scope>NUCLEOTIDE SEQUENCE</scope>
</reference>